<name>A0A5C1DDU7_9NEIS</name>
<accession>A0A5C1DDU7</accession>
<evidence type="ECO:0000313" key="1">
    <source>
        <dbReference type="EMBL" id="QEL54941.1"/>
    </source>
</evidence>
<reference evidence="1 2" key="1">
    <citation type="submission" date="2019-08" db="EMBL/GenBank/DDBJ databases">
        <title>Chromobacterium paludis, a novel bacterium isolated from a Maryland marsh pond.</title>
        <authorList>
            <person name="Blackburn M.B."/>
            <person name="Gundersen-Rindal D.E."/>
        </authorList>
    </citation>
    <scope>NUCLEOTIDE SEQUENCE [LARGE SCALE GENOMIC DNA]</scope>
    <source>
        <strain evidence="2">IIBBL 257-1</strain>
    </source>
</reference>
<evidence type="ECO:0000313" key="2">
    <source>
        <dbReference type="Proteomes" id="UP000322079"/>
    </source>
</evidence>
<dbReference type="AlphaFoldDB" id="A0A5C1DDU7"/>
<dbReference type="RefSeq" id="WP_149295316.1">
    <property type="nucleotide sequence ID" value="NZ_CP043473.1"/>
</dbReference>
<sequence>MATPLTLMLPLRQDAEPEQLLQTIQASQATLNRALDLMGVMHFARLLLLDRASPNLQPEPDSRGSHVLAMLAEYDGELADCVQQLASEWGPQLDAMLDFVEGGAGLIPCVHHAAALADFISRHDASRAQADLTHFQAYYATAREIAAALP</sequence>
<dbReference type="Proteomes" id="UP000322079">
    <property type="component" value="Chromosome"/>
</dbReference>
<organism evidence="1 2">
    <name type="scientific">Chromobacterium paludis</name>
    <dbReference type="NCBI Taxonomy" id="2605945"/>
    <lineage>
        <taxon>Bacteria</taxon>
        <taxon>Pseudomonadati</taxon>
        <taxon>Pseudomonadota</taxon>
        <taxon>Betaproteobacteria</taxon>
        <taxon>Neisseriales</taxon>
        <taxon>Chromobacteriaceae</taxon>
        <taxon>Chromobacterium</taxon>
    </lineage>
</organism>
<gene>
    <name evidence="1" type="ORF">FYK34_04865</name>
</gene>
<protein>
    <submittedName>
        <fullName evidence="1">Uncharacterized protein</fullName>
    </submittedName>
</protein>
<dbReference type="EMBL" id="CP043473">
    <property type="protein sequence ID" value="QEL54941.1"/>
    <property type="molecule type" value="Genomic_DNA"/>
</dbReference>
<dbReference type="KEGG" id="chrm:FYK34_04865"/>
<proteinExistence type="predicted"/>
<keyword evidence="2" id="KW-1185">Reference proteome</keyword>